<dbReference type="Pfam" id="PF14200">
    <property type="entry name" value="RicinB_lectin_2"/>
    <property type="match status" value="1"/>
</dbReference>
<evidence type="ECO:0000256" key="1">
    <source>
        <dbReference type="SAM" id="MobiDB-lite"/>
    </source>
</evidence>
<reference evidence="3 4" key="1">
    <citation type="submission" date="2020-04" db="EMBL/GenBank/DDBJ databases">
        <title>Molecular characterization of pseudomonads from Agaricus bisporus reveal novel blotch 2 pathogens in Western Europe.</title>
        <authorList>
            <person name="Taparia T."/>
            <person name="Krijger M."/>
            <person name="Haynes E."/>
            <person name="Elpinstone J.G."/>
            <person name="Noble R."/>
            <person name="Van Der Wolf J."/>
        </authorList>
    </citation>
    <scope>NUCLEOTIDE SEQUENCE [LARGE SCALE GENOMIC DNA]</scope>
    <source>
        <strain evidence="3 4">H7001</strain>
    </source>
</reference>
<protein>
    <submittedName>
        <fullName evidence="3">RICIN domain-containing protein</fullName>
    </submittedName>
</protein>
<dbReference type="InterPro" id="IPR035992">
    <property type="entry name" value="Ricin_B-like_lectins"/>
</dbReference>
<evidence type="ECO:0000313" key="4">
    <source>
        <dbReference type="Proteomes" id="UP000539985"/>
    </source>
</evidence>
<name>A0A7Y7XGA1_9PSED</name>
<dbReference type="Proteomes" id="UP000539985">
    <property type="component" value="Unassembled WGS sequence"/>
</dbReference>
<gene>
    <name evidence="3" type="ORF">HX882_25615</name>
</gene>
<accession>A0A7Y7XGA1</accession>
<dbReference type="CDD" id="cd23445">
    <property type="entry name" value="beta-trefoil_Ricin_HA17-like"/>
    <property type="match status" value="1"/>
</dbReference>
<comment type="caution">
    <text evidence="3">The sequence shown here is derived from an EMBL/GenBank/DDBJ whole genome shotgun (WGS) entry which is preliminary data.</text>
</comment>
<proteinExistence type="predicted"/>
<dbReference type="SUPFAM" id="SSF50370">
    <property type="entry name" value="Ricin B-like lectins"/>
    <property type="match status" value="1"/>
</dbReference>
<dbReference type="InterPro" id="IPR000772">
    <property type="entry name" value="Ricin_B_lectin"/>
</dbReference>
<sequence length="170" mass="18963">MKKEATPRDATTPESTSKGAPGGALDIEEGIYKIYTALNQRSIVDMAVSGSEQRVHRIKLYHDNSSLESTWALSRRPGGYYLLINQREKDLAAGEMNNNTVGASPITERPAQHWMFKDAGLGLVYLENRYDGKVMDVEGSHMEDNSSIIDYRHVGSANQKFKLFKIDGPK</sequence>
<dbReference type="RefSeq" id="WP_177104972.1">
    <property type="nucleotide sequence ID" value="NZ_JACAQB010000023.1"/>
</dbReference>
<dbReference type="Gene3D" id="2.80.10.50">
    <property type="match status" value="1"/>
</dbReference>
<organism evidence="3 4">
    <name type="scientific">Pseudomonas gingeri</name>
    <dbReference type="NCBI Taxonomy" id="117681"/>
    <lineage>
        <taxon>Bacteria</taxon>
        <taxon>Pseudomonadati</taxon>
        <taxon>Pseudomonadota</taxon>
        <taxon>Gammaproteobacteria</taxon>
        <taxon>Pseudomonadales</taxon>
        <taxon>Pseudomonadaceae</taxon>
        <taxon>Pseudomonas</taxon>
    </lineage>
</organism>
<dbReference type="AlphaFoldDB" id="A0A7Y7XGA1"/>
<evidence type="ECO:0000259" key="2">
    <source>
        <dbReference type="Pfam" id="PF14200"/>
    </source>
</evidence>
<dbReference type="EMBL" id="JACAQB010000023">
    <property type="protein sequence ID" value="NWB99275.1"/>
    <property type="molecule type" value="Genomic_DNA"/>
</dbReference>
<feature type="region of interest" description="Disordered" evidence="1">
    <location>
        <begin position="1"/>
        <end position="23"/>
    </location>
</feature>
<evidence type="ECO:0000313" key="3">
    <source>
        <dbReference type="EMBL" id="NWB99275.1"/>
    </source>
</evidence>
<feature type="domain" description="Ricin B lectin" evidence="2">
    <location>
        <begin position="70"/>
        <end position="149"/>
    </location>
</feature>